<feature type="region of interest" description="Disordered" evidence="1">
    <location>
        <begin position="358"/>
        <end position="380"/>
    </location>
</feature>
<protein>
    <recommendedName>
        <fullName evidence="4">DUF38 domain-containing protein</fullName>
    </recommendedName>
</protein>
<evidence type="ECO:0000313" key="2">
    <source>
        <dbReference type="EMBL" id="TKR63294.1"/>
    </source>
</evidence>
<proteinExistence type="predicted"/>
<comment type="caution">
    <text evidence="2">The sequence shown here is derived from an EMBL/GenBank/DDBJ whole genome shotgun (WGS) entry which is preliminary data.</text>
</comment>
<reference evidence="2 3" key="2">
    <citation type="journal article" date="2019" name="G3 (Bethesda)">
        <title>Hybrid Assembly of the Genome of the Entomopathogenic Nematode Steinernema carpocapsae Identifies the X-Chromosome.</title>
        <authorList>
            <person name="Serra L."/>
            <person name="Macchietto M."/>
            <person name="Macias-Munoz A."/>
            <person name="McGill C.J."/>
            <person name="Rodriguez I.M."/>
            <person name="Rodriguez B."/>
            <person name="Murad R."/>
            <person name="Mortazavi A."/>
        </authorList>
    </citation>
    <scope>NUCLEOTIDE SEQUENCE [LARGE SCALE GENOMIC DNA]</scope>
    <source>
        <strain evidence="2 3">ALL</strain>
    </source>
</reference>
<dbReference type="EMBL" id="AZBU02000010">
    <property type="protein sequence ID" value="TKR63294.1"/>
    <property type="molecule type" value="Genomic_DNA"/>
</dbReference>
<gene>
    <name evidence="2" type="ORF">L596_027140</name>
</gene>
<evidence type="ECO:0008006" key="4">
    <source>
        <dbReference type="Google" id="ProtNLM"/>
    </source>
</evidence>
<dbReference type="Proteomes" id="UP000298663">
    <property type="component" value="Unassembled WGS sequence"/>
</dbReference>
<keyword evidence="3" id="KW-1185">Reference proteome</keyword>
<sequence>MEDLQQQTLSLLPKKIVLDIYYLNKVCLAIVKKLKGTFGKTAKKMYRLLSRYLAYLPPEIIVDIVSQQGIYKVNLKLLEGPYGEFLQRVTDYPLISIGSVRGDEPLVRLKDISELRGVLIRSIQLDSQDFSLLSLLRRLKTLRLAIQGWYVQLIIFMCGYEYTAEMNRIFKYAPEVCPASRVSVNISTDLNMKDKCPNLLTFLKNVLALKEHPQKRIKFTSSKNFHKDLKANIVEAFYNGRISHLKCEEALDENELSPFLAFMDEKLKMPFTKMTCKFKKESKEFEAFMRKDIDAILVKRSRSSTTYILKKSDFSIKIVFGNYNSTVAIDIMSNEYKEQIEAENREAKKAMEEVAKEEGYYDKSGPSGISWGPEAKRPRL</sequence>
<evidence type="ECO:0000313" key="3">
    <source>
        <dbReference type="Proteomes" id="UP000298663"/>
    </source>
</evidence>
<evidence type="ECO:0000256" key="1">
    <source>
        <dbReference type="SAM" id="MobiDB-lite"/>
    </source>
</evidence>
<dbReference type="AlphaFoldDB" id="A0A4U5M3F6"/>
<reference evidence="2 3" key="1">
    <citation type="journal article" date="2015" name="Genome Biol.">
        <title>Comparative genomics of Steinernema reveals deeply conserved gene regulatory networks.</title>
        <authorList>
            <person name="Dillman A.R."/>
            <person name="Macchietto M."/>
            <person name="Porter C.F."/>
            <person name="Rogers A."/>
            <person name="Williams B."/>
            <person name="Antoshechkin I."/>
            <person name="Lee M.M."/>
            <person name="Goodwin Z."/>
            <person name="Lu X."/>
            <person name="Lewis E.E."/>
            <person name="Goodrich-Blair H."/>
            <person name="Stock S.P."/>
            <person name="Adams B.J."/>
            <person name="Sternberg P.W."/>
            <person name="Mortazavi A."/>
        </authorList>
    </citation>
    <scope>NUCLEOTIDE SEQUENCE [LARGE SCALE GENOMIC DNA]</scope>
    <source>
        <strain evidence="2 3">ALL</strain>
    </source>
</reference>
<name>A0A4U5M3F6_STECR</name>
<accession>A0A4U5M3F6</accession>
<organism evidence="2 3">
    <name type="scientific">Steinernema carpocapsae</name>
    <name type="common">Entomopathogenic nematode</name>
    <dbReference type="NCBI Taxonomy" id="34508"/>
    <lineage>
        <taxon>Eukaryota</taxon>
        <taxon>Metazoa</taxon>
        <taxon>Ecdysozoa</taxon>
        <taxon>Nematoda</taxon>
        <taxon>Chromadorea</taxon>
        <taxon>Rhabditida</taxon>
        <taxon>Tylenchina</taxon>
        <taxon>Panagrolaimomorpha</taxon>
        <taxon>Strongyloidoidea</taxon>
        <taxon>Steinernematidae</taxon>
        <taxon>Steinernema</taxon>
    </lineage>
</organism>